<evidence type="ECO:0000259" key="4">
    <source>
        <dbReference type="Pfam" id="PF00149"/>
    </source>
</evidence>
<dbReference type="EMBL" id="PKPP01010381">
    <property type="protein sequence ID" value="PWA46239.1"/>
    <property type="molecule type" value="Genomic_DNA"/>
</dbReference>
<name>A0A2U1LB61_ARTAN</name>
<dbReference type="Pfam" id="PF00149">
    <property type="entry name" value="Metallophos"/>
    <property type="match status" value="1"/>
</dbReference>
<keyword evidence="6" id="KW-1185">Reference proteome</keyword>
<reference evidence="5 6" key="1">
    <citation type="journal article" date="2018" name="Mol. Plant">
        <title>The genome of Artemisia annua provides insight into the evolution of Asteraceae family and artemisinin biosynthesis.</title>
        <authorList>
            <person name="Shen Q."/>
            <person name="Zhang L."/>
            <person name="Liao Z."/>
            <person name="Wang S."/>
            <person name="Yan T."/>
            <person name="Shi P."/>
            <person name="Liu M."/>
            <person name="Fu X."/>
            <person name="Pan Q."/>
            <person name="Wang Y."/>
            <person name="Lv Z."/>
            <person name="Lu X."/>
            <person name="Zhang F."/>
            <person name="Jiang W."/>
            <person name="Ma Y."/>
            <person name="Chen M."/>
            <person name="Hao X."/>
            <person name="Li L."/>
            <person name="Tang Y."/>
            <person name="Lv G."/>
            <person name="Zhou Y."/>
            <person name="Sun X."/>
            <person name="Brodelius P.E."/>
            <person name="Rose J.K.C."/>
            <person name="Tang K."/>
        </authorList>
    </citation>
    <scope>NUCLEOTIDE SEQUENCE [LARGE SCALE GENOMIC DNA]</scope>
    <source>
        <strain evidence="6">cv. Huhao1</strain>
        <tissue evidence="5">Leaf</tissue>
    </source>
</reference>
<keyword evidence="3" id="KW-0732">Signal</keyword>
<dbReference type="InterPro" id="IPR004843">
    <property type="entry name" value="Calcineurin-like_PHP"/>
</dbReference>
<accession>A0A2U1LB61</accession>
<evidence type="ECO:0000256" key="2">
    <source>
        <dbReference type="ARBA" id="ARBA00012646"/>
    </source>
</evidence>
<evidence type="ECO:0000313" key="6">
    <source>
        <dbReference type="Proteomes" id="UP000245207"/>
    </source>
</evidence>
<organism evidence="5 6">
    <name type="scientific">Artemisia annua</name>
    <name type="common">Sweet wormwood</name>
    <dbReference type="NCBI Taxonomy" id="35608"/>
    <lineage>
        <taxon>Eukaryota</taxon>
        <taxon>Viridiplantae</taxon>
        <taxon>Streptophyta</taxon>
        <taxon>Embryophyta</taxon>
        <taxon>Tracheophyta</taxon>
        <taxon>Spermatophyta</taxon>
        <taxon>Magnoliopsida</taxon>
        <taxon>eudicotyledons</taxon>
        <taxon>Gunneridae</taxon>
        <taxon>Pentapetalae</taxon>
        <taxon>asterids</taxon>
        <taxon>campanulids</taxon>
        <taxon>Asterales</taxon>
        <taxon>Asteraceae</taxon>
        <taxon>Asteroideae</taxon>
        <taxon>Anthemideae</taxon>
        <taxon>Artemisiinae</taxon>
        <taxon>Artemisia</taxon>
    </lineage>
</organism>
<dbReference type="GO" id="GO:0003993">
    <property type="term" value="F:acid phosphatase activity"/>
    <property type="evidence" value="ECO:0007669"/>
    <property type="project" value="UniProtKB-EC"/>
</dbReference>
<dbReference type="Proteomes" id="UP000245207">
    <property type="component" value="Unassembled WGS sequence"/>
</dbReference>
<sequence>MLFVGDLSYADNYPNHDNNRWDSWDRLVERSVAYQPWIWTAGNHEIDYAPEVGSYNYHYMEGESMRVMYESWFVMYKIDVVSAGYVHAYEGSERVSNIAYNIVNGICQPVKDESAPVCITIADGGNDEGLATNMTEPQPEYSAY</sequence>
<dbReference type="Gene3D" id="3.60.21.10">
    <property type="match status" value="2"/>
</dbReference>
<dbReference type="SUPFAM" id="SSF56300">
    <property type="entry name" value="Metallo-dependent phosphatases"/>
    <property type="match status" value="1"/>
</dbReference>
<evidence type="ECO:0000256" key="1">
    <source>
        <dbReference type="ARBA" id="ARBA00000032"/>
    </source>
</evidence>
<dbReference type="AlphaFoldDB" id="A0A2U1LB61"/>
<protein>
    <recommendedName>
        <fullName evidence="2">acid phosphatase</fullName>
        <ecNumber evidence="2">3.1.3.2</ecNumber>
    </recommendedName>
</protein>
<evidence type="ECO:0000313" key="5">
    <source>
        <dbReference type="EMBL" id="PWA46239.1"/>
    </source>
</evidence>
<feature type="domain" description="Calcineurin-like phosphoesterase" evidence="4">
    <location>
        <begin position="2"/>
        <end position="92"/>
    </location>
</feature>
<evidence type="ECO:0000256" key="3">
    <source>
        <dbReference type="ARBA" id="ARBA00022729"/>
    </source>
</evidence>
<comment type="catalytic activity">
    <reaction evidence="1">
        <text>a phosphate monoester + H2O = an alcohol + phosphate</text>
        <dbReference type="Rhea" id="RHEA:15017"/>
        <dbReference type="ChEBI" id="CHEBI:15377"/>
        <dbReference type="ChEBI" id="CHEBI:30879"/>
        <dbReference type="ChEBI" id="CHEBI:43474"/>
        <dbReference type="ChEBI" id="CHEBI:67140"/>
        <dbReference type="EC" id="3.1.3.2"/>
    </reaction>
</comment>
<gene>
    <name evidence="5" type="ORF">CTI12_AA513690</name>
</gene>
<dbReference type="PANTHER" id="PTHR22953">
    <property type="entry name" value="ACID PHOSPHATASE RELATED"/>
    <property type="match status" value="1"/>
</dbReference>
<dbReference type="OrthoDB" id="45007at2759"/>
<dbReference type="EC" id="3.1.3.2" evidence="2"/>
<dbReference type="InterPro" id="IPR029052">
    <property type="entry name" value="Metallo-depent_PP-like"/>
</dbReference>
<comment type="caution">
    <text evidence="5">The sequence shown here is derived from an EMBL/GenBank/DDBJ whole genome shotgun (WGS) entry which is preliminary data.</text>
</comment>
<proteinExistence type="predicted"/>
<dbReference type="InterPro" id="IPR039331">
    <property type="entry name" value="PAPs-like"/>
</dbReference>
<dbReference type="STRING" id="35608.A0A2U1LB61"/>
<dbReference type="PANTHER" id="PTHR22953:SF86">
    <property type="entry name" value="PURPLE ACID PHOSPHATASE 10"/>
    <property type="match status" value="1"/>
</dbReference>